<dbReference type="InterPro" id="IPR001254">
    <property type="entry name" value="Trypsin_dom"/>
</dbReference>
<comment type="caution">
    <text evidence="4">The sequence shown here is derived from an EMBL/GenBank/DDBJ whole genome shotgun (WGS) entry which is preliminary data.</text>
</comment>
<dbReference type="PANTHER" id="PTHR24271:SF80">
    <property type="entry name" value="GRANZYME 3, TANDEM DUPLICATE 1-RELATED"/>
    <property type="match status" value="1"/>
</dbReference>
<dbReference type="SMART" id="SM00020">
    <property type="entry name" value="Tryp_SPc"/>
    <property type="match status" value="1"/>
</dbReference>
<dbReference type="InterPro" id="IPR018114">
    <property type="entry name" value="TRYPSIN_HIS"/>
</dbReference>
<accession>A0ABV0TZ87</accession>
<dbReference type="PANTHER" id="PTHR24271">
    <property type="entry name" value="KALLIKREIN-RELATED"/>
    <property type="match status" value="1"/>
</dbReference>
<protein>
    <recommendedName>
        <fullName evidence="3">Peptidase S1 domain-containing protein</fullName>
    </recommendedName>
</protein>
<evidence type="ECO:0000256" key="1">
    <source>
        <dbReference type="ARBA" id="ARBA00023157"/>
    </source>
</evidence>
<evidence type="ECO:0000313" key="4">
    <source>
        <dbReference type="EMBL" id="MEQ2237806.1"/>
    </source>
</evidence>
<keyword evidence="2" id="KW-0732">Signal</keyword>
<keyword evidence="5" id="KW-1185">Reference proteome</keyword>
<reference evidence="4 5" key="1">
    <citation type="submission" date="2021-06" db="EMBL/GenBank/DDBJ databases">
        <authorList>
            <person name="Palmer J.M."/>
        </authorList>
    </citation>
    <scope>NUCLEOTIDE SEQUENCE [LARGE SCALE GENOMIC DNA]</scope>
    <source>
        <strain evidence="5">if_2019</strain>
        <tissue evidence="4">Muscle</tissue>
    </source>
</reference>
<evidence type="ECO:0000259" key="3">
    <source>
        <dbReference type="PROSITE" id="PS50240"/>
    </source>
</evidence>
<gene>
    <name evidence="4" type="ORF">ILYODFUR_026855</name>
</gene>
<feature type="domain" description="Peptidase S1" evidence="3">
    <location>
        <begin position="24"/>
        <end position="136"/>
    </location>
</feature>
<feature type="chain" id="PRO_5045492605" description="Peptidase S1 domain-containing protein" evidence="2">
    <location>
        <begin position="20"/>
        <end position="143"/>
    </location>
</feature>
<keyword evidence="1" id="KW-1015">Disulfide bond</keyword>
<dbReference type="InterPro" id="IPR043504">
    <property type="entry name" value="Peptidase_S1_PA_chymotrypsin"/>
</dbReference>
<dbReference type="PROSITE" id="PS00134">
    <property type="entry name" value="TRYPSIN_HIS"/>
    <property type="match status" value="1"/>
</dbReference>
<dbReference type="PROSITE" id="PS50240">
    <property type="entry name" value="TRYPSIN_DOM"/>
    <property type="match status" value="1"/>
</dbReference>
<dbReference type="Pfam" id="PF00089">
    <property type="entry name" value="Trypsin"/>
    <property type="match status" value="1"/>
</dbReference>
<proteinExistence type="predicted"/>
<feature type="signal peptide" evidence="2">
    <location>
        <begin position="1"/>
        <end position="19"/>
    </location>
</feature>
<organism evidence="4 5">
    <name type="scientific">Ilyodon furcidens</name>
    <name type="common">goldbreast splitfin</name>
    <dbReference type="NCBI Taxonomy" id="33524"/>
    <lineage>
        <taxon>Eukaryota</taxon>
        <taxon>Metazoa</taxon>
        <taxon>Chordata</taxon>
        <taxon>Craniata</taxon>
        <taxon>Vertebrata</taxon>
        <taxon>Euteleostomi</taxon>
        <taxon>Actinopterygii</taxon>
        <taxon>Neopterygii</taxon>
        <taxon>Teleostei</taxon>
        <taxon>Neoteleostei</taxon>
        <taxon>Acanthomorphata</taxon>
        <taxon>Ovalentaria</taxon>
        <taxon>Atherinomorphae</taxon>
        <taxon>Cyprinodontiformes</taxon>
        <taxon>Goodeidae</taxon>
        <taxon>Ilyodon</taxon>
    </lineage>
</organism>
<dbReference type="CDD" id="cd00190">
    <property type="entry name" value="Tryp_SPc"/>
    <property type="match status" value="1"/>
</dbReference>
<dbReference type="SUPFAM" id="SSF50494">
    <property type="entry name" value="Trypsin-like serine proteases"/>
    <property type="match status" value="1"/>
</dbReference>
<dbReference type="Proteomes" id="UP001482620">
    <property type="component" value="Unassembled WGS sequence"/>
</dbReference>
<dbReference type="InterPro" id="IPR001314">
    <property type="entry name" value="Peptidase_S1A"/>
</dbReference>
<dbReference type="PRINTS" id="PR00722">
    <property type="entry name" value="CHYMOTRYPSIN"/>
</dbReference>
<dbReference type="Gene3D" id="2.40.10.10">
    <property type="entry name" value="Trypsin-like serine proteases"/>
    <property type="match status" value="2"/>
</dbReference>
<name>A0ABV0TZ87_9TELE</name>
<dbReference type="EMBL" id="JAHRIQ010049796">
    <property type="protein sequence ID" value="MEQ2237806.1"/>
    <property type="molecule type" value="Genomic_DNA"/>
</dbReference>
<evidence type="ECO:0000256" key="2">
    <source>
        <dbReference type="SAM" id="SignalP"/>
    </source>
</evidence>
<sequence>MIHAASVFYIFLLVGLTEASESGIFGGKISKPHSRPYMASLQYREAHSCGGILIREDFVLTAAHCQSQGDMTVVLGAHDLSKVEKSQQRIKVAKFFPHPKYTGKYDFDIMLLKVDMHCQKKFFHSFLEEPIHVVGYLFEKTLF</sequence>
<evidence type="ECO:0000313" key="5">
    <source>
        <dbReference type="Proteomes" id="UP001482620"/>
    </source>
</evidence>
<dbReference type="InterPro" id="IPR009003">
    <property type="entry name" value="Peptidase_S1_PA"/>
</dbReference>